<evidence type="ECO:0000313" key="2">
    <source>
        <dbReference type="Proteomes" id="UP000078387"/>
    </source>
</evidence>
<dbReference type="VEuPathDB" id="AmoebaDB:EHI_135710"/>
<protein>
    <submittedName>
        <fullName evidence="1">Uncharacterized protein</fullName>
    </submittedName>
</protein>
<proteinExistence type="predicted"/>
<sequence>MSDSWITNFQEVILYFPSLNKIKEVMLISRRAQVAVLTMTSCPYNIMSYNTPIEVSTFFTRLKVLNFPTNYSTLQAKTLPTTLPLIFRNIDSRFFQQFLFNRFGQHILRVSLQKTFITKLPKYIHLLVNIKTLVLLESYHPEVILIMEKTKAQKCILYCGIAELKSIVSRFNFKKNSISKFIFIVEKCVYTEELTNICKDIPSKHQVFVNFLSYSTKQFSFIPRLRQPFITSILTDVIDKDDMFIKKTINKAQIQSIKIIDTIKEIDYCSQKSFNINFDSIISVYIACKQSSPFIIGKIVKDLMVEEFHGPLICDEAQLQDINIKKYFNGLLFIDDTKLKHVSISELLFITWKHCNELMKNIIFISNLLLNSNQMNDIGTPSKNIKVIFECDNSLILPCFDHIFFGNKSLSISFTHFNALHFNTFPIDSLTASYWIGEYVDFSCMKRVSLKSCTIKQLLFQKNIFESIELTQCSIETIIINSSNLINLEKSIFQNIIIEFVSYCTMTQVKSVLCQLKECSSFIKKDCLFKKIECNLNYSN</sequence>
<dbReference type="AlphaFoldDB" id="A0A175JWP5"/>
<dbReference type="Proteomes" id="UP000078387">
    <property type="component" value="Unassembled WGS sequence"/>
</dbReference>
<dbReference type="VEuPathDB" id="AmoebaDB:EHI5A_049240"/>
<organism evidence="1 2">
    <name type="scientific">Entamoeba histolytica</name>
    <dbReference type="NCBI Taxonomy" id="5759"/>
    <lineage>
        <taxon>Eukaryota</taxon>
        <taxon>Amoebozoa</taxon>
        <taxon>Evosea</taxon>
        <taxon>Archamoebae</taxon>
        <taxon>Mastigamoebida</taxon>
        <taxon>Entamoebidae</taxon>
        <taxon>Entamoeba</taxon>
    </lineage>
</organism>
<comment type="caution">
    <text evidence="1">The sequence shown here is derived from an EMBL/GenBank/DDBJ whole genome shotgun (WGS) entry which is preliminary data.</text>
</comment>
<evidence type="ECO:0000313" key="1">
    <source>
        <dbReference type="EMBL" id="GAT98181.1"/>
    </source>
</evidence>
<reference evidence="1 2" key="1">
    <citation type="submission" date="2016-05" db="EMBL/GenBank/DDBJ databases">
        <title>First whole genome sequencing of Entamoeba histolytica HM1:IMSS-clone-6.</title>
        <authorList>
            <person name="Mukherjee Avik.K."/>
            <person name="Izumyama S."/>
            <person name="Nakada-Tsukui K."/>
            <person name="Nozaki T."/>
        </authorList>
    </citation>
    <scope>NUCLEOTIDE SEQUENCE [LARGE SCALE GENOMIC DNA]</scope>
    <source>
        <strain evidence="1 2">HM1:IMSS clone 6</strain>
    </source>
</reference>
<dbReference type="eggNOG" id="ENOG502RFYE">
    <property type="taxonomic scope" value="Eukaryota"/>
</dbReference>
<dbReference type="VEuPathDB" id="AmoebaDB:EHI7A_036610"/>
<name>A0A175JWP5_ENTHI</name>
<dbReference type="VEuPathDB" id="AmoebaDB:KM1_057990"/>
<gene>
    <name evidence="1" type="ORF">CL6EHI_135710</name>
</gene>
<dbReference type="VEuPathDB" id="AmoebaDB:EHI8A_023670"/>
<accession>A0A175JWP5</accession>
<dbReference type="EMBL" id="BDEQ01000001">
    <property type="protein sequence ID" value="GAT98181.1"/>
    <property type="molecule type" value="Genomic_DNA"/>
</dbReference>